<keyword evidence="3" id="KW-1185">Reference proteome</keyword>
<name>A0AAN9A6C7_HALRR</name>
<evidence type="ECO:0000256" key="1">
    <source>
        <dbReference type="SAM" id="MobiDB-lite"/>
    </source>
</evidence>
<gene>
    <name evidence="2" type="ORF">SK128_012214</name>
</gene>
<dbReference type="EMBL" id="JAXCGZ010009671">
    <property type="protein sequence ID" value="KAK7076433.1"/>
    <property type="molecule type" value="Genomic_DNA"/>
</dbReference>
<reference evidence="2 3" key="1">
    <citation type="submission" date="2023-11" db="EMBL/GenBank/DDBJ databases">
        <title>Halocaridina rubra genome assembly.</title>
        <authorList>
            <person name="Smith C."/>
        </authorList>
    </citation>
    <scope>NUCLEOTIDE SEQUENCE [LARGE SCALE GENOMIC DNA]</scope>
    <source>
        <strain evidence="2">EP-1</strain>
        <tissue evidence="2">Whole</tissue>
    </source>
</reference>
<comment type="caution">
    <text evidence="2">The sequence shown here is derived from an EMBL/GenBank/DDBJ whole genome shotgun (WGS) entry which is preliminary data.</text>
</comment>
<protein>
    <submittedName>
        <fullName evidence="2">Uncharacterized protein</fullName>
    </submittedName>
</protein>
<dbReference type="Proteomes" id="UP001381693">
    <property type="component" value="Unassembled WGS sequence"/>
</dbReference>
<evidence type="ECO:0000313" key="2">
    <source>
        <dbReference type="EMBL" id="KAK7076433.1"/>
    </source>
</evidence>
<sequence>MLARLGLIRFEGPEKTRICGDFPECLLSPGSPVVFEAYPPDEVEGESSQRRLDFGSQDSGYGFVRGQDGDPSSPVYDSELNHDDAPPFYDIYPAFE</sequence>
<dbReference type="AlphaFoldDB" id="A0AAN9A6C7"/>
<evidence type="ECO:0000313" key="3">
    <source>
        <dbReference type="Proteomes" id="UP001381693"/>
    </source>
</evidence>
<feature type="region of interest" description="Disordered" evidence="1">
    <location>
        <begin position="44"/>
        <end position="75"/>
    </location>
</feature>
<proteinExistence type="predicted"/>
<accession>A0AAN9A6C7</accession>
<organism evidence="2 3">
    <name type="scientific">Halocaridina rubra</name>
    <name type="common">Hawaiian red shrimp</name>
    <dbReference type="NCBI Taxonomy" id="373956"/>
    <lineage>
        <taxon>Eukaryota</taxon>
        <taxon>Metazoa</taxon>
        <taxon>Ecdysozoa</taxon>
        <taxon>Arthropoda</taxon>
        <taxon>Crustacea</taxon>
        <taxon>Multicrustacea</taxon>
        <taxon>Malacostraca</taxon>
        <taxon>Eumalacostraca</taxon>
        <taxon>Eucarida</taxon>
        <taxon>Decapoda</taxon>
        <taxon>Pleocyemata</taxon>
        <taxon>Caridea</taxon>
        <taxon>Atyoidea</taxon>
        <taxon>Atyidae</taxon>
        <taxon>Halocaridina</taxon>
    </lineage>
</organism>